<organism evidence="2 3">
    <name type="scientific">Cuscuta campestris</name>
    <dbReference type="NCBI Taxonomy" id="132261"/>
    <lineage>
        <taxon>Eukaryota</taxon>
        <taxon>Viridiplantae</taxon>
        <taxon>Streptophyta</taxon>
        <taxon>Embryophyta</taxon>
        <taxon>Tracheophyta</taxon>
        <taxon>Spermatophyta</taxon>
        <taxon>Magnoliopsida</taxon>
        <taxon>eudicotyledons</taxon>
        <taxon>Gunneridae</taxon>
        <taxon>Pentapetalae</taxon>
        <taxon>asterids</taxon>
        <taxon>lamiids</taxon>
        <taxon>Solanales</taxon>
        <taxon>Convolvulaceae</taxon>
        <taxon>Cuscuteae</taxon>
        <taxon>Cuscuta</taxon>
        <taxon>Cuscuta subgen. Grammica</taxon>
        <taxon>Cuscuta sect. Cleistogrammica</taxon>
    </lineage>
</organism>
<feature type="region of interest" description="Disordered" evidence="1">
    <location>
        <begin position="1"/>
        <end position="50"/>
    </location>
</feature>
<feature type="compositionally biased region" description="Polar residues" evidence="1">
    <location>
        <begin position="23"/>
        <end position="34"/>
    </location>
</feature>
<gene>
    <name evidence="2" type="ORF">CCAM_LOCUS19457</name>
</gene>
<keyword evidence="3" id="KW-1185">Reference proteome</keyword>
<proteinExistence type="predicted"/>
<protein>
    <submittedName>
        <fullName evidence="2">Uncharacterized protein</fullName>
    </submittedName>
</protein>
<reference evidence="2 3" key="1">
    <citation type="submission" date="2018-04" db="EMBL/GenBank/DDBJ databases">
        <authorList>
            <person name="Vogel A."/>
        </authorList>
    </citation>
    <scope>NUCLEOTIDE SEQUENCE [LARGE SCALE GENOMIC DNA]</scope>
</reference>
<feature type="compositionally biased region" description="Polar residues" evidence="1">
    <location>
        <begin position="1"/>
        <end position="13"/>
    </location>
</feature>
<accession>A0A484LMP9</accession>
<dbReference type="EMBL" id="OOIL02001680">
    <property type="protein sequence ID" value="VFQ77681.1"/>
    <property type="molecule type" value="Genomic_DNA"/>
</dbReference>
<sequence>MPSHQQPTTFSKNAKQREMDKNVLNNHCPTTSQAPRRFKQASKKDGPSQHWEDFMPIIEDINNEEQPHVLDRPHTSFTTAPHAKSPNPYQELNSFPDLTYLEVNDRHKCMEIIPYVPCSEDVNKHETFIPTEEVYYRPGSKDDGFLNSTMVPQWEPYSDQTHQEKETTLLVCHSDGGGEGDTPFLNQKLEPLAIDTSRLKFLKRKYAVDFMCVLEPMVNASQRDHFRLQLGFSNCLHSFNNKRWIFWNKASLHLNTCLPGRRTRYMVRQPHPTVGVENFPQAQVEYENFPNEINRESAQLANAKLIKAVNEEVEYWKQKANIGWLDKGDANSKLFQEGKRKKLSITHILSTEGKGLSSPGR</sequence>
<evidence type="ECO:0000256" key="1">
    <source>
        <dbReference type="SAM" id="MobiDB-lite"/>
    </source>
</evidence>
<evidence type="ECO:0000313" key="2">
    <source>
        <dbReference type="EMBL" id="VFQ77681.1"/>
    </source>
</evidence>
<dbReference type="AlphaFoldDB" id="A0A484LMP9"/>
<name>A0A484LMP9_9ASTE</name>
<dbReference type="Proteomes" id="UP000595140">
    <property type="component" value="Unassembled WGS sequence"/>
</dbReference>
<evidence type="ECO:0000313" key="3">
    <source>
        <dbReference type="Proteomes" id="UP000595140"/>
    </source>
</evidence>
<dbReference type="OrthoDB" id="416454at2759"/>